<dbReference type="GO" id="GO:0031380">
    <property type="term" value="C:nuclear RNA-directed RNA polymerase complex"/>
    <property type="evidence" value="ECO:0007669"/>
    <property type="project" value="TreeGrafter"/>
</dbReference>
<dbReference type="WBParaSite" id="PSU_v2.g4787.t1">
    <property type="protein sequence ID" value="PSU_v2.g4787.t1"/>
    <property type="gene ID" value="PSU_v2.g4787"/>
</dbReference>
<dbReference type="Pfam" id="PF05183">
    <property type="entry name" value="RdRP"/>
    <property type="match status" value="1"/>
</dbReference>
<dbReference type="PANTHER" id="PTHR23079:SF57">
    <property type="entry name" value="RNA-DIRECTED RNA POLYMERASE"/>
    <property type="match status" value="1"/>
</dbReference>
<evidence type="ECO:0000259" key="2">
    <source>
        <dbReference type="Pfam" id="PF05183"/>
    </source>
</evidence>
<dbReference type="GO" id="GO:0003968">
    <property type="term" value="F:RNA-directed RNA polymerase activity"/>
    <property type="evidence" value="ECO:0007669"/>
    <property type="project" value="UniProtKB-KW"/>
</dbReference>
<keyword evidence="1" id="KW-0696">RNA-directed RNA polymerase</keyword>
<dbReference type="InterPro" id="IPR057596">
    <property type="entry name" value="RDRP_core"/>
</dbReference>
<evidence type="ECO:0000313" key="3">
    <source>
        <dbReference type="Proteomes" id="UP000887577"/>
    </source>
</evidence>
<accession>A0A914YXV5</accession>
<organism evidence="3 4">
    <name type="scientific">Panagrolaimus superbus</name>
    <dbReference type="NCBI Taxonomy" id="310955"/>
    <lineage>
        <taxon>Eukaryota</taxon>
        <taxon>Metazoa</taxon>
        <taxon>Ecdysozoa</taxon>
        <taxon>Nematoda</taxon>
        <taxon>Chromadorea</taxon>
        <taxon>Rhabditida</taxon>
        <taxon>Tylenchina</taxon>
        <taxon>Panagrolaimomorpha</taxon>
        <taxon>Panagrolaimoidea</taxon>
        <taxon>Panagrolaimidae</taxon>
        <taxon>Panagrolaimus</taxon>
    </lineage>
</organism>
<dbReference type="AlphaFoldDB" id="A0A914YXV5"/>
<dbReference type="GO" id="GO:0030422">
    <property type="term" value="P:siRNA processing"/>
    <property type="evidence" value="ECO:0007669"/>
    <property type="project" value="TreeGrafter"/>
</dbReference>
<name>A0A914YXV5_9BILA</name>
<dbReference type="GO" id="GO:0003723">
    <property type="term" value="F:RNA binding"/>
    <property type="evidence" value="ECO:0007669"/>
    <property type="project" value="UniProtKB-KW"/>
</dbReference>
<dbReference type="InterPro" id="IPR007855">
    <property type="entry name" value="RDRP"/>
</dbReference>
<keyword evidence="1" id="KW-0808">Transferase</keyword>
<feature type="domain" description="RDRP core" evidence="2">
    <location>
        <begin position="307"/>
        <end position="873"/>
    </location>
</feature>
<protein>
    <recommendedName>
        <fullName evidence="1">RNA-dependent RNA polymerase</fullName>
        <ecNumber evidence="1">2.7.7.48</ecNumber>
    </recommendedName>
</protein>
<comment type="catalytic activity">
    <reaction evidence="1">
        <text>RNA(n) + a ribonucleoside 5'-triphosphate = RNA(n+1) + diphosphate</text>
        <dbReference type="Rhea" id="RHEA:21248"/>
        <dbReference type="Rhea" id="RHEA-COMP:14527"/>
        <dbReference type="Rhea" id="RHEA-COMP:17342"/>
        <dbReference type="ChEBI" id="CHEBI:33019"/>
        <dbReference type="ChEBI" id="CHEBI:61557"/>
        <dbReference type="ChEBI" id="CHEBI:140395"/>
        <dbReference type="EC" id="2.7.7.48"/>
    </reaction>
</comment>
<dbReference type="PANTHER" id="PTHR23079">
    <property type="entry name" value="RNA-DEPENDENT RNA POLYMERASE"/>
    <property type="match status" value="1"/>
</dbReference>
<keyword evidence="1" id="KW-0694">RNA-binding</keyword>
<keyword evidence="3" id="KW-1185">Reference proteome</keyword>
<reference evidence="4" key="1">
    <citation type="submission" date="2022-11" db="UniProtKB">
        <authorList>
            <consortium name="WormBaseParasite"/>
        </authorList>
    </citation>
    <scope>IDENTIFICATION</scope>
</reference>
<evidence type="ECO:0000256" key="1">
    <source>
        <dbReference type="RuleBase" id="RU363098"/>
    </source>
</evidence>
<dbReference type="EC" id="2.7.7.48" evidence="1"/>
<evidence type="ECO:0000313" key="4">
    <source>
        <dbReference type="WBParaSite" id="PSU_v2.g4787.t1"/>
    </source>
</evidence>
<sequence length="928" mass="106575">MRNNIERRRQKVEDMHQNFFKELTFDHFNLTNLIISKNDVENAKLMCSTPIFTDRLLCGFTAATTFCVSDILPIDEAEFQHHGSELVIKSQNAKGSLKIIFKYHSFVKVCYDITKRNLNSYDIKLTFTAKHSPMFFAKPETNGDESFIRIPVKNDPNERFYSLCHSTSFQLWFCLDKSDLDAFFFQLYSLLSCPIISQSYTEAKVEMTDVLDEFVSEWPWKLRYYVEVVKSCGFIGSFFLRSYLFNIMNFLYDVDGSLNDHIAEMYLTNLNEHLKNDLSWANMDLPEHVFNFIPQNKRYELIKTAYITPTRVIYTFEETTLNSRGFRLLGLDNLLLAKFRDDTLFNFPPDDVNETILNYCRDGIQIAGRQFYEFGGSSSLFRDFGTYFYATNNKSVIPTIWKQWGNFKVEPAAKVAARIGQYFTSAKILGLKLNQSHVELIEDFYSTSNDSAGNAYCFSDGVGLISQKFAEIISKKLDLSYVASAFQIRYAGYKGMLSVDPTSFYFDPEYNGNFSVCFRNSQKKFDVIDNKDLDFEVVQASAANQASLHRIFITMLDALAKDQGKQEILHNRLKQLQNDAFNTILNPLIDNNAFIGKLKKLPKYVPVSKLKSKNLMNEPFLRSMVEADALINARLLSTKTKIPIPSTLGRNALGIVDTSGRLQPGQIFFQYSDEIKIKSQNRKTSIKKGRVGITKSPIHHAGDIRFLLAVDIPELHHLIDVVVFPSCGARPVTDEIGGGDLDGDIYVVFWDPAWLLEENAEAADYTSPSTNKLKKVDLNKLQETFPKFRAEYTKENNIEKLDSAHLAHLILHRPDHPDCERLAKKADIAVNYFKSGLAAGRLQDPEKPGHWPKFKDARHEPAFKSSHILFELHEQANTFYQLIQIAQKEALKQRENRPIGRNTQITVEDREEFELYKNKIEASFFSEK</sequence>
<keyword evidence="1" id="KW-0548">Nucleotidyltransferase</keyword>
<dbReference type="Proteomes" id="UP000887577">
    <property type="component" value="Unplaced"/>
</dbReference>
<comment type="similarity">
    <text evidence="1">Belongs to the RdRP family.</text>
</comment>
<proteinExistence type="inferred from homology"/>